<dbReference type="InterPro" id="IPR046960">
    <property type="entry name" value="PPR_At4g14850-like_plant"/>
</dbReference>
<dbReference type="Pfam" id="PF12854">
    <property type="entry name" value="PPR_1"/>
    <property type="match status" value="1"/>
</dbReference>
<dbReference type="InterPro" id="IPR002885">
    <property type="entry name" value="PPR_rpt"/>
</dbReference>
<accession>A0AAP0PL00</accession>
<dbReference type="PANTHER" id="PTHR47926">
    <property type="entry name" value="PENTATRICOPEPTIDE REPEAT-CONTAINING PROTEIN"/>
    <property type="match status" value="1"/>
</dbReference>
<dbReference type="FunFam" id="1.25.40.10:FF:000690">
    <property type="entry name" value="Pentatricopeptide repeat-containing protein"/>
    <property type="match status" value="1"/>
</dbReference>
<dbReference type="GO" id="GO:0008270">
    <property type="term" value="F:zinc ion binding"/>
    <property type="evidence" value="ECO:0007669"/>
    <property type="project" value="InterPro"/>
</dbReference>
<dbReference type="InterPro" id="IPR011990">
    <property type="entry name" value="TPR-like_helical_dom_sf"/>
</dbReference>
<evidence type="ECO:0000256" key="3">
    <source>
        <dbReference type="PROSITE-ProRule" id="PRU00708"/>
    </source>
</evidence>
<organism evidence="5 6">
    <name type="scientific">Stephania japonica</name>
    <dbReference type="NCBI Taxonomy" id="461633"/>
    <lineage>
        <taxon>Eukaryota</taxon>
        <taxon>Viridiplantae</taxon>
        <taxon>Streptophyta</taxon>
        <taxon>Embryophyta</taxon>
        <taxon>Tracheophyta</taxon>
        <taxon>Spermatophyta</taxon>
        <taxon>Magnoliopsida</taxon>
        <taxon>Ranunculales</taxon>
        <taxon>Menispermaceae</taxon>
        <taxon>Menispermoideae</taxon>
        <taxon>Cissampelideae</taxon>
        <taxon>Stephania</taxon>
    </lineage>
</organism>
<feature type="domain" description="DYW" evidence="4">
    <location>
        <begin position="466"/>
        <end position="558"/>
    </location>
</feature>
<dbReference type="GO" id="GO:0003729">
    <property type="term" value="F:mRNA binding"/>
    <property type="evidence" value="ECO:0007669"/>
    <property type="project" value="UniProtKB-ARBA"/>
</dbReference>
<dbReference type="Pfam" id="PF20431">
    <property type="entry name" value="E_motif"/>
    <property type="match status" value="1"/>
</dbReference>
<dbReference type="PROSITE" id="PS51375">
    <property type="entry name" value="PPR"/>
    <property type="match status" value="3"/>
</dbReference>
<name>A0AAP0PL00_9MAGN</name>
<dbReference type="Pfam" id="PF14432">
    <property type="entry name" value="DYW_deaminase"/>
    <property type="match status" value="1"/>
</dbReference>
<comment type="similarity">
    <text evidence="1">Belongs to the PPR family. PCMP-H subfamily.</text>
</comment>
<feature type="repeat" description="PPR" evidence="3">
    <location>
        <begin position="251"/>
        <end position="285"/>
    </location>
</feature>
<sequence>MNHILKLHASLLKTGNTNNPSSIRPLLLSCLSHLPHSLTYARQLFDEIPTPDTFSYNTMIRAYSRASPPQALTLFAQMHFNAVLPDHFTFPFVLKACAALDRGLEVVSLLVKHGFDSDLFVLNAMIHAFGSCGMVCVALKVFDEMGERDLVSWASMIGCFVNNGLCEEGLELFREMQVSTGLGPDEVTMVNVISAVSGVGALELGRWVHSFVRRNGLDVTVSMGTALINMYSRCGEIDEAIKVFDEMRLRNVLTWTAVIDGLAVHGRSKEALMKFCKMKECGLRPDYVTFVGVLVACSHGGLLEDGLQVFESMRNQYGVEPGLEHYGCVVDLLGRAGKLVEAYKFIERMPIKPNSIIWRTLLGACVNYNNLELAKLVKENISLIDPSHDGDYVLLSNAYGIANKWIEKAGVRRSMREKRIDKKPGCSVIEMHQVIHEFVAGDNSHPQHEEIKHVLYIIIERLSLVGYVPDTANVFFDIEEEEKEKNLQYHSEKMAIAFAFLFDNGGRTIRIMKNLRICRDCHHFMKLVSEVFRRQIIIRDRSRFHHFSGGECSCGDYW</sequence>
<dbReference type="FunFam" id="1.25.40.10:FF:000427">
    <property type="entry name" value="Pentatricopeptide repeat-containing protein chloroplastic"/>
    <property type="match status" value="1"/>
</dbReference>
<protein>
    <recommendedName>
        <fullName evidence="4">DYW domain-containing protein</fullName>
    </recommendedName>
</protein>
<keyword evidence="6" id="KW-1185">Reference proteome</keyword>
<feature type="repeat" description="PPR" evidence="3">
    <location>
        <begin position="118"/>
        <end position="152"/>
    </location>
</feature>
<dbReference type="Proteomes" id="UP001417504">
    <property type="component" value="Unassembled WGS sequence"/>
</dbReference>
<dbReference type="AlphaFoldDB" id="A0AAP0PL00"/>
<evidence type="ECO:0000259" key="4">
    <source>
        <dbReference type="Pfam" id="PF14432"/>
    </source>
</evidence>
<dbReference type="GO" id="GO:0009451">
    <property type="term" value="P:RNA modification"/>
    <property type="evidence" value="ECO:0007669"/>
    <property type="project" value="InterPro"/>
</dbReference>
<dbReference type="EMBL" id="JBBNAE010000002">
    <property type="protein sequence ID" value="KAK9145375.1"/>
    <property type="molecule type" value="Genomic_DNA"/>
</dbReference>
<dbReference type="Pfam" id="PF01535">
    <property type="entry name" value="PPR"/>
    <property type="match status" value="3"/>
</dbReference>
<evidence type="ECO:0000313" key="5">
    <source>
        <dbReference type="EMBL" id="KAK9145375.1"/>
    </source>
</evidence>
<evidence type="ECO:0000256" key="1">
    <source>
        <dbReference type="ARBA" id="ARBA00006643"/>
    </source>
</evidence>
<keyword evidence="2" id="KW-0677">Repeat</keyword>
<dbReference type="InterPro" id="IPR032867">
    <property type="entry name" value="DYW_dom"/>
</dbReference>
<comment type="caution">
    <text evidence="5">The sequence shown here is derived from an EMBL/GenBank/DDBJ whole genome shotgun (WGS) entry which is preliminary data.</text>
</comment>
<feature type="repeat" description="PPR" evidence="3">
    <location>
        <begin position="220"/>
        <end position="250"/>
    </location>
</feature>
<dbReference type="NCBIfam" id="TIGR00756">
    <property type="entry name" value="PPR"/>
    <property type="match status" value="4"/>
</dbReference>
<dbReference type="Pfam" id="PF13041">
    <property type="entry name" value="PPR_2"/>
    <property type="match status" value="2"/>
</dbReference>
<dbReference type="InterPro" id="IPR046848">
    <property type="entry name" value="E_motif"/>
</dbReference>
<gene>
    <name evidence="5" type="ORF">Sjap_005278</name>
</gene>
<evidence type="ECO:0000256" key="2">
    <source>
        <dbReference type="ARBA" id="ARBA00022737"/>
    </source>
</evidence>
<evidence type="ECO:0000313" key="6">
    <source>
        <dbReference type="Proteomes" id="UP001417504"/>
    </source>
</evidence>
<proteinExistence type="inferred from homology"/>
<dbReference type="PANTHER" id="PTHR47926:SF507">
    <property type="entry name" value="DYW DOMAIN-CONTAINING PROTEIN"/>
    <property type="match status" value="1"/>
</dbReference>
<reference evidence="5 6" key="1">
    <citation type="submission" date="2024-01" db="EMBL/GenBank/DDBJ databases">
        <title>Genome assemblies of Stephania.</title>
        <authorList>
            <person name="Yang L."/>
        </authorList>
    </citation>
    <scope>NUCLEOTIDE SEQUENCE [LARGE SCALE GENOMIC DNA]</scope>
    <source>
        <strain evidence="5">QJT</strain>
        <tissue evidence="5">Leaf</tissue>
    </source>
</reference>
<dbReference type="Gene3D" id="1.25.40.10">
    <property type="entry name" value="Tetratricopeptide repeat domain"/>
    <property type="match status" value="4"/>
</dbReference>